<dbReference type="Gene3D" id="2.60.40.1190">
    <property type="match status" value="1"/>
</dbReference>
<name>A0A0P6Y4G7_9CHLR</name>
<dbReference type="EMBL" id="LGKO01000002">
    <property type="protein sequence ID" value="KPL83937.1"/>
    <property type="molecule type" value="Genomic_DNA"/>
</dbReference>
<comment type="caution">
    <text evidence="2">The sequence shown here is derived from an EMBL/GenBank/DDBJ whole genome shotgun (WGS) entry which is preliminary data.</text>
</comment>
<feature type="domain" description="Carbohydrate-binding" evidence="1">
    <location>
        <begin position="112"/>
        <end position="308"/>
    </location>
</feature>
<evidence type="ECO:0000313" key="2">
    <source>
        <dbReference type="EMBL" id="KPL83937.1"/>
    </source>
</evidence>
<dbReference type="AlphaFoldDB" id="A0A0P6Y4G7"/>
<dbReference type="Pfam" id="PF06452">
    <property type="entry name" value="CBM9_1"/>
    <property type="match status" value="1"/>
</dbReference>
<dbReference type="OrthoDB" id="160168at2"/>
<dbReference type="RefSeq" id="WP_054520354.1">
    <property type="nucleotide sequence ID" value="NZ_LGKO01000002.1"/>
</dbReference>
<dbReference type="GO" id="GO:0016052">
    <property type="term" value="P:carbohydrate catabolic process"/>
    <property type="evidence" value="ECO:0007669"/>
    <property type="project" value="InterPro"/>
</dbReference>
<dbReference type="STRING" id="869279.SE15_01625"/>
<accession>A0A0P6Y4G7</accession>
<dbReference type="SUPFAM" id="SSF49344">
    <property type="entry name" value="CBD9-like"/>
    <property type="match status" value="1"/>
</dbReference>
<evidence type="ECO:0000259" key="1">
    <source>
        <dbReference type="Pfam" id="PF06452"/>
    </source>
</evidence>
<dbReference type="InterPro" id="IPR010502">
    <property type="entry name" value="Carb-bd_dom_fam9"/>
</dbReference>
<gene>
    <name evidence="2" type="ORF">SE15_01625</name>
</gene>
<protein>
    <recommendedName>
        <fullName evidence="1">Carbohydrate-binding domain-containing protein</fullName>
    </recommendedName>
</protein>
<keyword evidence="3" id="KW-1185">Reference proteome</keyword>
<organism evidence="2 3">
    <name type="scientific">Thermanaerothrix daxensis</name>
    <dbReference type="NCBI Taxonomy" id="869279"/>
    <lineage>
        <taxon>Bacteria</taxon>
        <taxon>Bacillati</taxon>
        <taxon>Chloroflexota</taxon>
        <taxon>Anaerolineae</taxon>
        <taxon>Anaerolineales</taxon>
        <taxon>Anaerolineaceae</taxon>
        <taxon>Thermanaerothrix</taxon>
    </lineage>
</organism>
<sequence>MNRKRSLYVGFIIIGLVALACNLPVGGGGPTAVPTPNATLTALFALLTPQATTPPPVIASPTLPPPTAVPPTPTTAAASPTAVLPTPTLTATPLLRTGGSFKAVYFSQPPKLDGIWDEWPGSAYSCENVVFGAKERKNREDLGCSFRVGWDGNYLYVAYKIYDDVYVQNASGADLYKGDSVEILFDADLYGDWGSQVLSGDDYQLGISLGRPDPEGAKDVYLWFPRSKAGARDDVKVAVAAQDGLYRVEVAVPWSLFGIKPASGQQYGFAVSVSDNDKPGENVQQSMVSSAPFRRLTDPTTWGILTLTR</sequence>
<dbReference type="Proteomes" id="UP000050544">
    <property type="component" value="Unassembled WGS sequence"/>
</dbReference>
<dbReference type="PROSITE" id="PS51257">
    <property type="entry name" value="PROKAR_LIPOPROTEIN"/>
    <property type="match status" value="1"/>
</dbReference>
<dbReference type="GO" id="GO:0004553">
    <property type="term" value="F:hydrolase activity, hydrolyzing O-glycosyl compounds"/>
    <property type="evidence" value="ECO:0007669"/>
    <property type="project" value="InterPro"/>
</dbReference>
<dbReference type="GO" id="GO:0030246">
    <property type="term" value="F:carbohydrate binding"/>
    <property type="evidence" value="ECO:0007669"/>
    <property type="project" value="InterPro"/>
</dbReference>
<reference evidence="2 3" key="1">
    <citation type="submission" date="2015-07" db="EMBL/GenBank/DDBJ databases">
        <title>Whole genome sequence of Thermanaerothrix daxensis DSM 23592.</title>
        <authorList>
            <person name="Hemp J."/>
            <person name="Ward L.M."/>
            <person name="Pace L.A."/>
            <person name="Fischer W.W."/>
        </authorList>
    </citation>
    <scope>NUCLEOTIDE SEQUENCE [LARGE SCALE GENOMIC DNA]</scope>
    <source>
        <strain evidence="2 3">GNS-1</strain>
    </source>
</reference>
<evidence type="ECO:0000313" key="3">
    <source>
        <dbReference type="Proteomes" id="UP000050544"/>
    </source>
</evidence>
<proteinExistence type="predicted"/>